<comment type="caution">
    <text evidence="1">The sequence shown here is derived from an EMBL/GenBank/DDBJ whole genome shotgun (WGS) entry which is preliminary data.</text>
</comment>
<dbReference type="Proteomes" id="UP000003157">
    <property type="component" value="Unassembled WGS sequence"/>
</dbReference>
<dbReference type="HOGENOM" id="CLU_1358529_0_0_9"/>
<dbReference type="AlphaFoldDB" id="E7GEL6"/>
<dbReference type="EMBL" id="ADKX01000046">
    <property type="protein sequence ID" value="EFW03467.1"/>
    <property type="molecule type" value="Genomic_DNA"/>
</dbReference>
<organism evidence="1 2">
    <name type="scientific">Coprobacillus cateniformis</name>
    <dbReference type="NCBI Taxonomy" id="100884"/>
    <lineage>
        <taxon>Bacteria</taxon>
        <taxon>Bacillati</taxon>
        <taxon>Bacillota</taxon>
        <taxon>Erysipelotrichia</taxon>
        <taxon>Erysipelotrichales</taxon>
        <taxon>Coprobacillaceae</taxon>
        <taxon>Coprobacillus</taxon>
    </lineage>
</organism>
<dbReference type="GeneID" id="78231569"/>
<proteinExistence type="predicted"/>
<gene>
    <name evidence="1" type="ORF">HMPREF9488_03158</name>
</gene>
<accession>E7GEL6</accession>
<name>E7GEL6_9FIRM</name>
<evidence type="ECO:0000313" key="2">
    <source>
        <dbReference type="Proteomes" id="UP000003157"/>
    </source>
</evidence>
<reference evidence="1 2" key="1">
    <citation type="submission" date="2010-12" db="EMBL/GenBank/DDBJ databases">
        <title>The Genome Sequence of Coprobacillus sp. strain 29_1.</title>
        <authorList>
            <consortium name="The Broad Institute Genome Sequencing Platform"/>
            <person name="Earl A."/>
            <person name="Ward D."/>
            <person name="Feldgarden M."/>
            <person name="Gevers D."/>
            <person name="Daigneault M."/>
            <person name="Sibley C.D."/>
            <person name="White A."/>
            <person name="Strauss J."/>
            <person name="Allen-Vercoe E."/>
            <person name="Young S.K."/>
            <person name="Zeng Q."/>
            <person name="Gargeya S."/>
            <person name="Fitzgerald M."/>
            <person name="Haas B."/>
            <person name="Abouelleil A."/>
            <person name="Alvarado L."/>
            <person name="Arachchi H.M."/>
            <person name="Berlin A."/>
            <person name="Brown A."/>
            <person name="Chapman S.B."/>
            <person name="Chen Z."/>
            <person name="Dunbar C."/>
            <person name="Freedman E."/>
            <person name="Gearin G."/>
            <person name="Gellesch M."/>
            <person name="Goldberg J."/>
            <person name="Griggs A."/>
            <person name="Gujja S."/>
            <person name="Heilman E."/>
            <person name="Heiman D."/>
            <person name="Howarth C."/>
            <person name="Larson L."/>
            <person name="Lui A."/>
            <person name="MacDonald P.J.P."/>
            <person name="Mehta T."/>
            <person name="Montmayeur A."/>
            <person name="Murphy C."/>
            <person name="Neiman D."/>
            <person name="Pearson M."/>
            <person name="Priest M."/>
            <person name="Roberts A."/>
            <person name="Saif S."/>
            <person name="Shea T."/>
            <person name="Shenoy N."/>
            <person name="Sisk P."/>
            <person name="Stolte C."/>
            <person name="Sykes S."/>
            <person name="White J."/>
            <person name="Yandava C."/>
            <person name="Nusbaum C."/>
            <person name="Birren B."/>
        </authorList>
    </citation>
    <scope>NUCLEOTIDE SEQUENCE [LARGE SCALE GENOMIC DNA]</scope>
    <source>
        <strain evidence="1 2">29_1</strain>
    </source>
</reference>
<evidence type="ECO:0000313" key="1">
    <source>
        <dbReference type="EMBL" id="EFW03467.1"/>
    </source>
</evidence>
<protein>
    <submittedName>
        <fullName evidence="1">Uncharacterized protein</fullName>
    </submittedName>
</protein>
<dbReference type="RefSeq" id="WP_008790240.1">
    <property type="nucleotide sequence ID" value="NZ_AKCB01000004.1"/>
</dbReference>
<sequence>MRTHKTIKEIKERYNYQLSNIQQDEIDEIIKEILMALKTTGVCPSIIDIINKLGFTVYNFPFEKDGVDDESKSIRGFLGVGFDFNINENSNCFLIDKYCENKKARFIAAYLLSHYILNINDEKTDKYHFCYHEQDLKNCLETRFALSFLMPKEAFSAQVELLKIAYETADKTLSKDELLEILANTFQVTTAMVKARMILLK</sequence>
<keyword evidence="2" id="KW-1185">Reference proteome</keyword>